<keyword evidence="4" id="KW-0547">Nucleotide-binding</keyword>
<dbReference type="InterPro" id="IPR050763">
    <property type="entry name" value="ABC_transporter_ATP-binding"/>
</dbReference>
<dbReference type="GO" id="GO:0005524">
    <property type="term" value="F:ATP binding"/>
    <property type="evidence" value="ECO:0007669"/>
    <property type="project" value="UniProtKB-KW"/>
</dbReference>
<dbReference type="Pfam" id="PF00005">
    <property type="entry name" value="ABC_tran"/>
    <property type="match status" value="1"/>
</dbReference>
<dbReference type="Gene3D" id="3.40.50.300">
    <property type="entry name" value="P-loop containing nucleotide triphosphate hydrolases"/>
    <property type="match status" value="1"/>
</dbReference>
<proteinExistence type="predicted"/>
<reference evidence="11" key="1">
    <citation type="submission" date="2017-11" db="EMBL/GenBank/DDBJ databases">
        <title>Otitis media/interna in a cat caused by the recently described species Corynebacterium provencense.</title>
        <authorList>
            <person name="Kittl S."/>
            <person name="Brodard I."/>
            <person name="Rychener L."/>
            <person name="Jores J."/>
            <person name="Roosje P."/>
            <person name="Gobeli Brawand S."/>
        </authorList>
    </citation>
    <scope>NUCLEOTIDE SEQUENCE [LARGE SCALE GENOMIC DNA]</scope>
    <source>
        <strain evidence="11">17KM38</strain>
    </source>
</reference>
<evidence type="ECO:0000259" key="9">
    <source>
        <dbReference type="PROSITE" id="PS50893"/>
    </source>
</evidence>
<dbReference type="RefSeq" id="WP_066587747.1">
    <property type="nucleotide sequence ID" value="NZ_CABKVS010000002.1"/>
</dbReference>
<evidence type="ECO:0000256" key="3">
    <source>
        <dbReference type="ARBA" id="ARBA00022475"/>
    </source>
</evidence>
<dbReference type="KEGG" id="cpre:Csp1_13910"/>
<dbReference type="GO" id="GO:0016887">
    <property type="term" value="F:ATP hydrolysis activity"/>
    <property type="evidence" value="ECO:0007669"/>
    <property type="project" value="InterPro"/>
</dbReference>
<dbReference type="GO" id="GO:0005886">
    <property type="term" value="C:plasma membrane"/>
    <property type="evidence" value="ECO:0007669"/>
    <property type="project" value="UniProtKB-SubCell"/>
</dbReference>
<dbReference type="OrthoDB" id="9804819at2"/>
<evidence type="ECO:0000256" key="2">
    <source>
        <dbReference type="ARBA" id="ARBA00022448"/>
    </source>
</evidence>
<dbReference type="CDD" id="cd03230">
    <property type="entry name" value="ABC_DR_subfamily_A"/>
    <property type="match status" value="1"/>
</dbReference>
<evidence type="ECO:0000256" key="5">
    <source>
        <dbReference type="ARBA" id="ARBA00022840"/>
    </source>
</evidence>
<sequence>MAGVVKKFGPVTAVDGLDLDLGRAEVLALLGPNGAGKTTTVEMCEGFITPDRGTVRVLGTDPATDADRLRGRIGIMLQGGGAYPGIRVGEMLRLAASYSADPLDPDWLLEIVGLSGHEKSNYRRLSGGQQQRLSLALALVGRPELVFLDEPTAGLDAQSRLAVWELISALSRDGVSVVLTTHLMDEAEALADRVVIIDHGAVVAQGTVSELTGSADPVVTVKCSGTPDLDALRDRLPGVTVTAVRPDRFTVTPVSPASHPSTVSPVSHGAGGTSAVTPALVAGIASAVGDQGVLITSLTVEQRSLESVFLDITGREIRS</sequence>
<dbReference type="SUPFAM" id="SSF52540">
    <property type="entry name" value="P-loop containing nucleoside triphosphate hydrolases"/>
    <property type="match status" value="1"/>
</dbReference>
<feature type="domain" description="ABC transporter" evidence="9">
    <location>
        <begin position="1"/>
        <end position="224"/>
    </location>
</feature>
<dbReference type="STRING" id="1737425.GCA_900049755_02008"/>
<dbReference type="AlphaFoldDB" id="A0A2Z3YXW0"/>
<evidence type="ECO:0000256" key="7">
    <source>
        <dbReference type="ARBA" id="ARBA00023136"/>
    </source>
</evidence>
<evidence type="ECO:0000256" key="6">
    <source>
        <dbReference type="ARBA" id="ARBA00022967"/>
    </source>
</evidence>
<comment type="subcellular location">
    <subcellularLocation>
        <location evidence="1">Cell membrane</location>
        <topology evidence="1">Peripheral membrane protein</topology>
    </subcellularLocation>
</comment>
<evidence type="ECO:0000313" key="10">
    <source>
        <dbReference type="EMBL" id="AWT26183.1"/>
    </source>
</evidence>
<dbReference type="GO" id="GO:0046677">
    <property type="term" value="P:response to antibiotic"/>
    <property type="evidence" value="ECO:0007669"/>
    <property type="project" value="UniProtKB-KW"/>
</dbReference>
<dbReference type="SMART" id="SM00382">
    <property type="entry name" value="AAA"/>
    <property type="match status" value="1"/>
</dbReference>
<dbReference type="GO" id="GO:0055085">
    <property type="term" value="P:transmembrane transport"/>
    <property type="evidence" value="ECO:0007669"/>
    <property type="project" value="UniProtKB-ARBA"/>
</dbReference>
<name>A0A2Z3YXW0_9CORY</name>
<protein>
    <submittedName>
        <fullName evidence="10">Daunorubicin/doxorubicin resistance ATP-binding protein DrrA</fullName>
        <ecNumber evidence="10">3.6.3.-</ecNumber>
    </submittedName>
</protein>
<keyword evidence="3" id="KW-1003">Cell membrane</keyword>
<accession>A0A2Z3YXW0</accession>
<evidence type="ECO:0000256" key="1">
    <source>
        <dbReference type="ARBA" id="ARBA00004202"/>
    </source>
</evidence>
<dbReference type="EC" id="3.6.3.-" evidence="10"/>
<dbReference type="FunFam" id="3.40.50.300:FF:000589">
    <property type="entry name" value="ABC transporter, ATP-binding subunit"/>
    <property type="match status" value="1"/>
</dbReference>
<dbReference type="PANTHER" id="PTHR42711:SF16">
    <property type="entry name" value="ABC TRANSPORTER ATP-BINDING PROTEIN"/>
    <property type="match status" value="1"/>
</dbReference>
<keyword evidence="7" id="KW-0472">Membrane</keyword>
<dbReference type="PROSITE" id="PS00211">
    <property type="entry name" value="ABC_TRANSPORTER_1"/>
    <property type="match status" value="1"/>
</dbReference>
<keyword evidence="6" id="KW-1278">Translocase</keyword>
<dbReference type="InterPro" id="IPR017871">
    <property type="entry name" value="ABC_transporter-like_CS"/>
</dbReference>
<keyword evidence="8" id="KW-0046">Antibiotic resistance</keyword>
<dbReference type="EMBL" id="CP024988">
    <property type="protein sequence ID" value="AWT26183.1"/>
    <property type="molecule type" value="Genomic_DNA"/>
</dbReference>
<dbReference type="InterPro" id="IPR003439">
    <property type="entry name" value="ABC_transporter-like_ATP-bd"/>
</dbReference>
<keyword evidence="11" id="KW-1185">Reference proteome</keyword>
<evidence type="ECO:0000256" key="4">
    <source>
        <dbReference type="ARBA" id="ARBA00022741"/>
    </source>
</evidence>
<keyword evidence="5 10" id="KW-0067">ATP-binding</keyword>
<dbReference type="Proteomes" id="UP000247696">
    <property type="component" value="Chromosome"/>
</dbReference>
<keyword evidence="10" id="KW-0378">Hydrolase</keyword>
<evidence type="ECO:0000313" key="11">
    <source>
        <dbReference type="Proteomes" id="UP000247696"/>
    </source>
</evidence>
<dbReference type="InterPro" id="IPR027417">
    <property type="entry name" value="P-loop_NTPase"/>
</dbReference>
<gene>
    <name evidence="10" type="primary">drrA_1</name>
    <name evidence="10" type="ORF">Csp1_13910</name>
</gene>
<dbReference type="InterPro" id="IPR003593">
    <property type="entry name" value="AAA+_ATPase"/>
</dbReference>
<organism evidence="10 11">
    <name type="scientific">Corynebacterium provencense</name>
    <dbReference type="NCBI Taxonomy" id="1737425"/>
    <lineage>
        <taxon>Bacteria</taxon>
        <taxon>Bacillati</taxon>
        <taxon>Actinomycetota</taxon>
        <taxon>Actinomycetes</taxon>
        <taxon>Mycobacteriales</taxon>
        <taxon>Corynebacteriaceae</taxon>
        <taxon>Corynebacterium</taxon>
    </lineage>
</organism>
<keyword evidence="2" id="KW-0813">Transport</keyword>
<evidence type="ECO:0000256" key="8">
    <source>
        <dbReference type="ARBA" id="ARBA00023251"/>
    </source>
</evidence>
<dbReference type="PROSITE" id="PS50893">
    <property type="entry name" value="ABC_TRANSPORTER_2"/>
    <property type="match status" value="1"/>
</dbReference>
<dbReference type="PANTHER" id="PTHR42711">
    <property type="entry name" value="ABC TRANSPORTER ATP-BINDING PROTEIN"/>
    <property type="match status" value="1"/>
</dbReference>